<keyword evidence="1" id="KW-1133">Transmembrane helix</keyword>
<dbReference type="Proteomes" id="UP001500279">
    <property type="component" value="Unassembled WGS sequence"/>
</dbReference>
<feature type="transmembrane region" description="Helical" evidence="1">
    <location>
        <begin position="74"/>
        <end position="94"/>
    </location>
</feature>
<sequence length="98" mass="10659">MLYSILTSLAVLATLIAVVAWIVGFVSAARAFGHRGSQLLSTEIKALRPPGVTTDTDRVESAVEDLKRRLFKSMLVFIICLALSTGLILLRNWALAES</sequence>
<dbReference type="EMBL" id="BAAAEW010000047">
    <property type="protein sequence ID" value="GAA0769816.1"/>
    <property type="molecule type" value="Genomic_DNA"/>
</dbReference>
<keyword evidence="1" id="KW-0812">Transmembrane</keyword>
<keyword evidence="3" id="KW-1185">Reference proteome</keyword>
<comment type="caution">
    <text evidence="2">The sequence shown here is derived from an EMBL/GenBank/DDBJ whole genome shotgun (WGS) entry which is preliminary data.</text>
</comment>
<protein>
    <submittedName>
        <fullName evidence="2">Uncharacterized protein</fullName>
    </submittedName>
</protein>
<name>A0ABN1KLF3_9BURK</name>
<evidence type="ECO:0000256" key="1">
    <source>
        <dbReference type="SAM" id="Phobius"/>
    </source>
</evidence>
<accession>A0ABN1KLF3</accession>
<dbReference type="RefSeq" id="WP_141287199.1">
    <property type="nucleotide sequence ID" value="NZ_BAAAEW010000047.1"/>
</dbReference>
<keyword evidence="1" id="KW-0472">Membrane</keyword>
<evidence type="ECO:0000313" key="2">
    <source>
        <dbReference type="EMBL" id="GAA0769816.1"/>
    </source>
</evidence>
<reference evidence="2 3" key="1">
    <citation type="journal article" date="2019" name="Int. J. Syst. Evol. Microbiol.">
        <title>The Global Catalogue of Microorganisms (GCM) 10K type strain sequencing project: providing services to taxonomists for standard genome sequencing and annotation.</title>
        <authorList>
            <consortium name="The Broad Institute Genomics Platform"/>
            <consortium name="The Broad Institute Genome Sequencing Center for Infectious Disease"/>
            <person name="Wu L."/>
            <person name="Ma J."/>
        </authorList>
    </citation>
    <scope>NUCLEOTIDE SEQUENCE [LARGE SCALE GENOMIC DNA]</scope>
    <source>
        <strain evidence="2 3">JCM 15503</strain>
    </source>
</reference>
<feature type="transmembrane region" description="Helical" evidence="1">
    <location>
        <begin position="6"/>
        <end position="29"/>
    </location>
</feature>
<proteinExistence type="predicted"/>
<gene>
    <name evidence="2" type="ORF">GCM10009107_61120</name>
</gene>
<organism evidence="2 3">
    <name type="scientific">Ideonella azotifigens</name>
    <dbReference type="NCBI Taxonomy" id="513160"/>
    <lineage>
        <taxon>Bacteria</taxon>
        <taxon>Pseudomonadati</taxon>
        <taxon>Pseudomonadota</taxon>
        <taxon>Betaproteobacteria</taxon>
        <taxon>Burkholderiales</taxon>
        <taxon>Sphaerotilaceae</taxon>
        <taxon>Ideonella</taxon>
    </lineage>
</organism>
<evidence type="ECO:0000313" key="3">
    <source>
        <dbReference type="Proteomes" id="UP001500279"/>
    </source>
</evidence>